<dbReference type="SMART" id="SM00267">
    <property type="entry name" value="GGDEF"/>
    <property type="match status" value="1"/>
</dbReference>
<keyword evidence="1 6" id="KW-0597">Phosphoprotein</keyword>
<feature type="domain" description="GGDEF" evidence="8">
    <location>
        <begin position="192"/>
        <end position="329"/>
    </location>
</feature>
<dbReference type="Pfam" id="PF00990">
    <property type="entry name" value="GGDEF"/>
    <property type="match status" value="1"/>
</dbReference>
<dbReference type="SMART" id="SM00448">
    <property type="entry name" value="REC"/>
    <property type="match status" value="1"/>
</dbReference>
<dbReference type="EMBL" id="DRQG01000142">
    <property type="protein sequence ID" value="HGY57007.1"/>
    <property type="molecule type" value="Genomic_DNA"/>
</dbReference>
<evidence type="ECO:0000256" key="5">
    <source>
        <dbReference type="ARBA" id="ARBA00023163"/>
    </source>
</evidence>
<evidence type="ECO:0000259" key="8">
    <source>
        <dbReference type="PROSITE" id="PS50887"/>
    </source>
</evidence>
<dbReference type="CDD" id="cd01949">
    <property type="entry name" value="GGDEF"/>
    <property type="match status" value="1"/>
</dbReference>
<dbReference type="GO" id="GO:0006355">
    <property type="term" value="P:regulation of DNA-templated transcription"/>
    <property type="evidence" value="ECO:0007669"/>
    <property type="project" value="TreeGrafter"/>
</dbReference>
<evidence type="ECO:0000313" key="9">
    <source>
        <dbReference type="EMBL" id="HGY57007.1"/>
    </source>
</evidence>
<feature type="modified residue" description="4-aspartylphosphate" evidence="6">
    <location>
        <position position="52"/>
    </location>
</feature>
<dbReference type="NCBIfam" id="TIGR00254">
    <property type="entry name" value="GGDEF"/>
    <property type="match status" value="1"/>
</dbReference>
<evidence type="ECO:0000256" key="2">
    <source>
        <dbReference type="ARBA" id="ARBA00023012"/>
    </source>
</evidence>
<dbReference type="PROSITE" id="PS50887">
    <property type="entry name" value="GGDEF"/>
    <property type="match status" value="1"/>
</dbReference>
<protein>
    <submittedName>
        <fullName evidence="9">Response regulator</fullName>
    </submittedName>
</protein>
<evidence type="ECO:0000256" key="1">
    <source>
        <dbReference type="ARBA" id="ARBA00022553"/>
    </source>
</evidence>
<reference evidence="9" key="1">
    <citation type="journal article" date="2020" name="mSystems">
        <title>Genome- and Community-Level Interaction Insights into Carbon Utilization and Element Cycling Functions of Hydrothermarchaeota in Hydrothermal Sediment.</title>
        <authorList>
            <person name="Zhou Z."/>
            <person name="Liu Y."/>
            <person name="Xu W."/>
            <person name="Pan J."/>
            <person name="Luo Z.H."/>
            <person name="Li M."/>
        </authorList>
    </citation>
    <scope>NUCLEOTIDE SEQUENCE [LARGE SCALE GENOMIC DNA]</scope>
    <source>
        <strain evidence="9">HyVt-577</strain>
    </source>
</reference>
<gene>
    <name evidence="9" type="ORF">ENK44_14965</name>
</gene>
<keyword evidence="5" id="KW-0804">Transcription</keyword>
<dbReference type="GO" id="GO:0005829">
    <property type="term" value="C:cytosol"/>
    <property type="evidence" value="ECO:0007669"/>
    <property type="project" value="TreeGrafter"/>
</dbReference>
<dbReference type="Proteomes" id="UP000885779">
    <property type="component" value="Unassembled WGS sequence"/>
</dbReference>
<dbReference type="SUPFAM" id="SSF55073">
    <property type="entry name" value="Nucleotide cyclase"/>
    <property type="match status" value="1"/>
</dbReference>
<dbReference type="SUPFAM" id="SSF52172">
    <property type="entry name" value="CheY-like"/>
    <property type="match status" value="1"/>
</dbReference>
<organism evidence="9">
    <name type="scientific">Caldithrix abyssi</name>
    <dbReference type="NCBI Taxonomy" id="187145"/>
    <lineage>
        <taxon>Bacteria</taxon>
        <taxon>Pseudomonadati</taxon>
        <taxon>Calditrichota</taxon>
        <taxon>Calditrichia</taxon>
        <taxon>Calditrichales</taxon>
        <taxon>Calditrichaceae</taxon>
        <taxon>Caldithrix</taxon>
    </lineage>
</organism>
<dbReference type="InterPro" id="IPR029787">
    <property type="entry name" value="Nucleotide_cyclase"/>
</dbReference>
<dbReference type="PANTHER" id="PTHR48111">
    <property type="entry name" value="REGULATOR OF RPOS"/>
    <property type="match status" value="1"/>
</dbReference>
<evidence type="ECO:0000256" key="4">
    <source>
        <dbReference type="ARBA" id="ARBA00023125"/>
    </source>
</evidence>
<evidence type="ECO:0000259" key="7">
    <source>
        <dbReference type="PROSITE" id="PS50110"/>
    </source>
</evidence>
<dbReference type="AlphaFoldDB" id="A0A7V4UFC6"/>
<evidence type="ECO:0000256" key="3">
    <source>
        <dbReference type="ARBA" id="ARBA00023015"/>
    </source>
</evidence>
<feature type="domain" description="Response regulatory" evidence="7">
    <location>
        <begin position="3"/>
        <end position="120"/>
    </location>
</feature>
<dbReference type="InterPro" id="IPR011006">
    <property type="entry name" value="CheY-like_superfamily"/>
</dbReference>
<dbReference type="GO" id="GO:0032993">
    <property type="term" value="C:protein-DNA complex"/>
    <property type="evidence" value="ECO:0007669"/>
    <property type="project" value="TreeGrafter"/>
</dbReference>
<dbReference type="Gene3D" id="3.40.50.2300">
    <property type="match status" value="1"/>
</dbReference>
<dbReference type="InterPro" id="IPR039420">
    <property type="entry name" value="WalR-like"/>
</dbReference>
<proteinExistence type="predicted"/>
<dbReference type="PANTHER" id="PTHR48111:SF1">
    <property type="entry name" value="TWO-COMPONENT RESPONSE REGULATOR ORR33"/>
    <property type="match status" value="1"/>
</dbReference>
<sequence>MPKVLLAEDNEHMLETLVNIFRFYDFEVETAENGEQAVERARKTKPDLILLDGMMPVMDGFEACRILKSEKQTKEIPIVFLTANYIEEKDKLAGFELGADDYILKPFNSKELVARCRSILKRQSMMRELKKKNDTLSHEKRKITKELQEVLSRKVSAAEEQMIIDALTGVYTHSYFLKRLQEEFDRAQRYQTPLSLVLVEVDGFANIKDKLGEEAVNYILIKMANHLLSQTRISDVLARSEKDNFLIILPHTGEPGVLKESQRLRSSMDGMTFLDEEMLKALNVPKRRLNDYTRHSVNIVTISYPSNEQVIDSAESFYKALCRKMQKVT</sequence>
<comment type="caution">
    <text evidence="9">The sequence shown here is derived from an EMBL/GenBank/DDBJ whole genome shotgun (WGS) entry which is preliminary data.</text>
</comment>
<keyword evidence="4" id="KW-0238">DNA-binding</keyword>
<dbReference type="InterPro" id="IPR043128">
    <property type="entry name" value="Rev_trsase/Diguanyl_cyclase"/>
</dbReference>
<dbReference type="PROSITE" id="PS50110">
    <property type="entry name" value="RESPONSE_REGULATORY"/>
    <property type="match status" value="1"/>
</dbReference>
<dbReference type="InterPro" id="IPR001789">
    <property type="entry name" value="Sig_transdc_resp-reg_receiver"/>
</dbReference>
<dbReference type="Gene3D" id="3.30.70.270">
    <property type="match status" value="1"/>
</dbReference>
<dbReference type="InterPro" id="IPR000160">
    <property type="entry name" value="GGDEF_dom"/>
</dbReference>
<name>A0A7V4UFC6_CALAY</name>
<accession>A0A7V4UFC6</accession>
<evidence type="ECO:0000256" key="6">
    <source>
        <dbReference type="PROSITE-ProRule" id="PRU00169"/>
    </source>
</evidence>
<dbReference type="GO" id="GO:0000156">
    <property type="term" value="F:phosphorelay response regulator activity"/>
    <property type="evidence" value="ECO:0007669"/>
    <property type="project" value="TreeGrafter"/>
</dbReference>
<dbReference type="Pfam" id="PF00072">
    <property type="entry name" value="Response_reg"/>
    <property type="match status" value="1"/>
</dbReference>
<dbReference type="GO" id="GO:0000976">
    <property type="term" value="F:transcription cis-regulatory region binding"/>
    <property type="evidence" value="ECO:0007669"/>
    <property type="project" value="TreeGrafter"/>
</dbReference>
<keyword evidence="3" id="KW-0805">Transcription regulation</keyword>
<keyword evidence="2" id="KW-0902">Two-component regulatory system</keyword>